<reference evidence="3 5" key="2">
    <citation type="journal article" date="2017" name="Int. J. Syst. Evol. Microbiol.">
        <title>Mycobacterium talmoniae sp. nov., a slowly growing mycobacterium isolated from human respiratory samples.</title>
        <authorList>
            <person name="Davidson R.M."/>
            <person name="DeGroote M.A."/>
            <person name="Marola J.L."/>
            <person name="Buss S."/>
            <person name="Jones V."/>
            <person name="McNeil M.R."/>
            <person name="Freifeld A.G."/>
            <person name="Elaine Epperson L."/>
            <person name="Hasan N.A."/>
            <person name="Jackson M."/>
            <person name="Iwen P.C."/>
            <person name="Salfinger M."/>
            <person name="Strong M."/>
        </authorList>
    </citation>
    <scope>NUCLEOTIDE SEQUENCE [LARGE SCALE GENOMIC DNA]</scope>
    <source>
        <strain evidence="3 5">ATCC BAA-2683</strain>
    </source>
</reference>
<evidence type="ECO:0000313" key="4">
    <source>
        <dbReference type="Proteomes" id="UP000179734"/>
    </source>
</evidence>
<dbReference type="EMBL" id="PPEA01000254">
    <property type="protein sequence ID" value="PQM47918.1"/>
    <property type="molecule type" value="Genomic_DNA"/>
</dbReference>
<dbReference type="EMBL" id="MLQM01000021">
    <property type="protein sequence ID" value="OHV05212.1"/>
    <property type="molecule type" value="Genomic_DNA"/>
</dbReference>
<dbReference type="Proteomes" id="UP000179734">
    <property type="component" value="Unassembled WGS sequence"/>
</dbReference>
<evidence type="ECO:0000313" key="5">
    <source>
        <dbReference type="Proteomes" id="UP000238296"/>
    </source>
</evidence>
<comment type="caution">
    <text evidence="2">The sequence shown here is derived from an EMBL/GenBank/DDBJ whole genome shotgun (WGS) entry which is preliminary data.</text>
</comment>
<feature type="domain" description="Mce/MlaD" evidence="1">
    <location>
        <begin position="51"/>
        <end position="119"/>
    </location>
</feature>
<name>A0A1S1NHD4_9MYCO</name>
<dbReference type="Proteomes" id="UP000238296">
    <property type="component" value="Unassembled WGS sequence"/>
</dbReference>
<reference evidence="2 4" key="1">
    <citation type="submission" date="2016-10" db="EMBL/GenBank/DDBJ databases">
        <title>Genome sequence of Mycobacterium talmonii.</title>
        <authorList>
            <person name="Greninger A.L."/>
            <person name="Elliott B."/>
            <person name="Vasireddy S."/>
            <person name="Vasireddy R."/>
        </authorList>
    </citation>
    <scope>NUCLEOTIDE SEQUENCE [LARGE SCALE GENOMIC DNA]</scope>
    <source>
        <strain evidence="2">MO-5499</strain>
        <strain evidence="4">NE-TNMC-100812</strain>
    </source>
</reference>
<evidence type="ECO:0000313" key="3">
    <source>
        <dbReference type="EMBL" id="PQM47918.1"/>
    </source>
</evidence>
<protein>
    <submittedName>
        <fullName evidence="2">Mammalian cell entry related domain protein</fullName>
    </submittedName>
</protein>
<dbReference type="Pfam" id="PF02470">
    <property type="entry name" value="MlaD"/>
    <property type="match status" value="1"/>
</dbReference>
<dbReference type="RefSeq" id="WP_071023521.1">
    <property type="nucleotide sequence ID" value="NZ_MLQM01000021.1"/>
</dbReference>
<sequence length="361" mass="38005">MSAEAEARRLTIIGVVLALCLVGAWGLIVINPFGGRGADRISIVMDLPYLGEGVTTGTAMTMHGVKVGEVTAVSSQPSGGVRLKADLQPGPIAGLTDSLGVDFRPSNYFGVTGINLIPGTGGQPLRNGTRIGTVPKGNYTLQALLYRLGEITGGVVTPQLVQVIDRATRYTDGLNPLIETMLIAADAVAKVQTVSTEQLLRNTTGVSVAFPPILDAVTDAGYQFNHNSGFVTFLQDADGALPGQDYVDVAATVGQRQSQEYWDKRSMETLDLLAVKFFGALGKLLSSHPNDLIPAVNLVQTLTDVVPGLITPENVASDLVELRTRFEKLYGGSPEQRAVQVQIVLDNLPGVAAPVSAMGGP</sequence>
<evidence type="ECO:0000259" key="1">
    <source>
        <dbReference type="Pfam" id="PF02470"/>
    </source>
</evidence>
<proteinExistence type="predicted"/>
<evidence type="ECO:0000313" key="2">
    <source>
        <dbReference type="EMBL" id="OHV05212.1"/>
    </source>
</evidence>
<organism evidence="2 4">
    <name type="scientific">Mycobacterium talmoniae</name>
    <dbReference type="NCBI Taxonomy" id="1858794"/>
    <lineage>
        <taxon>Bacteria</taxon>
        <taxon>Bacillati</taxon>
        <taxon>Actinomycetota</taxon>
        <taxon>Actinomycetes</taxon>
        <taxon>Mycobacteriales</taxon>
        <taxon>Mycobacteriaceae</taxon>
        <taxon>Mycobacterium</taxon>
    </lineage>
</organism>
<reference evidence="3" key="3">
    <citation type="submission" date="2018-01" db="EMBL/GenBank/DDBJ databases">
        <authorList>
            <person name="Gaut B.S."/>
            <person name="Morton B.R."/>
            <person name="Clegg M.T."/>
            <person name="Duvall M.R."/>
        </authorList>
    </citation>
    <scope>NUCLEOTIDE SEQUENCE</scope>
    <source>
        <strain evidence="3">ATCC BAA-2683</strain>
    </source>
</reference>
<gene>
    <name evidence="2" type="ORF">BKN37_06500</name>
    <name evidence="3" type="ORF">C1Y40_01741</name>
</gene>
<dbReference type="InterPro" id="IPR003399">
    <property type="entry name" value="Mce/MlaD"/>
</dbReference>
<dbReference type="AlphaFoldDB" id="A0A1S1NHD4"/>
<accession>A0A1S1NHD4</accession>
<keyword evidence="4" id="KW-1185">Reference proteome</keyword>